<dbReference type="AlphaFoldDB" id="A0A8S4SND2"/>
<proteinExistence type="predicted"/>
<dbReference type="PANTHER" id="PTHR13582:SF0">
    <property type="entry name" value="M-PHASE PHOSPHOPROTEIN 6"/>
    <property type="match status" value="1"/>
</dbReference>
<evidence type="ECO:0000313" key="1">
    <source>
        <dbReference type="EMBL" id="CAH2268807.1"/>
    </source>
</evidence>
<evidence type="ECO:0000313" key="2">
    <source>
        <dbReference type="Proteomes" id="UP000838756"/>
    </source>
</evidence>
<dbReference type="Pfam" id="PF10175">
    <property type="entry name" value="MPP6"/>
    <property type="match status" value="1"/>
</dbReference>
<comment type="caution">
    <text evidence="1">The sequence shown here is derived from an EMBL/GenBank/DDBJ whole genome shotgun (WGS) entry which is preliminary data.</text>
</comment>
<reference evidence="1" key="1">
    <citation type="submission" date="2022-03" db="EMBL/GenBank/DDBJ databases">
        <authorList>
            <person name="Lindestad O."/>
        </authorList>
    </citation>
    <scope>NUCLEOTIDE SEQUENCE</scope>
</reference>
<accession>A0A8S4SND2</accession>
<dbReference type="Proteomes" id="UP000838756">
    <property type="component" value="Unassembled WGS sequence"/>
</dbReference>
<dbReference type="OrthoDB" id="20403at2759"/>
<dbReference type="EMBL" id="CAKXAJ010026474">
    <property type="protein sequence ID" value="CAH2268807.1"/>
    <property type="molecule type" value="Genomic_DNA"/>
</dbReference>
<dbReference type="GO" id="GO:0000460">
    <property type="term" value="P:maturation of 5.8S rRNA"/>
    <property type="evidence" value="ECO:0007669"/>
    <property type="project" value="TreeGrafter"/>
</dbReference>
<dbReference type="PANTHER" id="PTHR13582">
    <property type="entry name" value="M-PHASE PHOSPHOPROTEIN 6"/>
    <property type="match status" value="1"/>
</dbReference>
<dbReference type="InterPro" id="IPR019324">
    <property type="entry name" value="MPP6"/>
</dbReference>
<organism evidence="1 2">
    <name type="scientific">Pararge aegeria aegeria</name>
    <dbReference type="NCBI Taxonomy" id="348720"/>
    <lineage>
        <taxon>Eukaryota</taxon>
        <taxon>Metazoa</taxon>
        <taxon>Ecdysozoa</taxon>
        <taxon>Arthropoda</taxon>
        <taxon>Hexapoda</taxon>
        <taxon>Insecta</taxon>
        <taxon>Pterygota</taxon>
        <taxon>Neoptera</taxon>
        <taxon>Endopterygota</taxon>
        <taxon>Lepidoptera</taxon>
        <taxon>Glossata</taxon>
        <taxon>Ditrysia</taxon>
        <taxon>Papilionoidea</taxon>
        <taxon>Nymphalidae</taxon>
        <taxon>Satyrinae</taxon>
        <taxon>Satyrini</taxon>
        <taxon>Parargina</taxon>
        <taxon>Pararge</taxon>
    </lineage>
</organism>
<keyword evidence="2" id="KW-1185">Reference proteome</keyword>
<protein>
    <submittedName>
        <fullName evidence="1">Jg8983 protein</fullName>
    </submittedName>
</protein>
<sequence length="144" mass="16448">MAASKRLELPKALLEMKFMMKTKERLKKEMEKKNGCECVYSNETTNEMRHASGKIISASSFTFCEDLIEGRVSFKGMNPEIERLMELEKTSNYCEGDMQKDVSDEVMAKKMNSFNKRKRLASSKVCVPNKKEKISVDKISNSVG</sequence>
<gene>
    <name evidence="1" type="primary">jg8983</name>
    <name evidence="1" type="ORF">PAEG_LOCUS27120</name>
</gene>
<name>A0A8S4SND2_9NEOP</name>